<dbReference type="AlphaFoldDB" id="A0A176Y7K3"/>
<proteinExistence type="predicted"/>
<gene>
    <name evidence="2" type="ORF">AYJ54_35245</name>
</gene>
<accession>A0A176Y7K3</accession>
<feature type="region of interest" description="Disordered" evidence="1">
    <location>
        <begin position="117"/>
        <end position="144"/>
    </location>
</feature>
<keyword evidence="3" id="KW-1185">Reference proteome</keyword>
<name>A0A176Y7K3_9BRAD</name>
<evidence type="ECO:0000313" key="2">
    <source>
        <dbReference type="EMBL" id="OAE97359.1"/>
    </source>
</evidence>
<reference evidence="2 3" key="1">
    <citation type="submission" date="2016-03" db="EMBL/GenBank/DDBJ databases">
        <title>Draft Genome Sequence of the Strain BR 10245 (Bradyrhizobium sp.) isolated from nodules of Centrolobium paraense.</title>
        <authorList>
            <person name="Simoes-Araujo J.L.Sr."/>
            <person name="Barauna A.C."/>
            <person name="Silva K."/>
            <person name="Zilli J.E."/>
        </authorList>
    </citation>
    <scope>NUCLEOTIDE SEQUENCE [LARGE SCALE GENOMIC DNA]</scope>
    <source>
        <strain evidence="2 3">BR 10245</strain>
    </source>
</reference>
<evidence type="ECO:0000313" key="3">
    <source>
        <dbReference type="Proteomes" id="UP000076959"/>
    </source>
</evidence>
<protein>
    <submittedName>
        <fullName evidence="2">Uncharacterized protein</fullName>
    </submittedName>
</protein>
<comment type="caution">
    <text evidence="2">The sequence shown here is derived from an EMBL/GenBank/DDBJ whole genome shotgun (WGS) entry which is preliminary data.</text>
</comment>
<organism evidence="2 3">
    <name type="scientific">Bradyrhizobium centrolobii</name>
    <dbReference type="NCBI Taxonomy" id="1505087"/>
    <lineage>
        <taxon>Bacteria</taxon>
        <taxon>Pseudomonadati</taxon>
        <taxon>Pseudomonadota</taxon>
        <taxon>Alphaproteobacteria</taxon>
        <taxon>Hyphomicrobiales</taxon>
        <taxon>Nitrobacteraceae</taxon>
        <taxon>Bradyrhizobium</taxon>
    </lineage>
</organism>
<dbReference type="Proteomes" id="UP000076959">
    <property type="component" value="Unassembled WGS sequence"/>
</dbReference>
<evidence type="ECO:0000256" key="1">
    <source>
        <dbReference type="SAM" id="MobiDB-lite"/>
    </source>
</evidence>
<dbReference type="EMBL" id="LUUB01000125">
    <property type="protein sequence ID" value="OAE97359.1"/>
    <property type="molecule type" value="Genomic_DNA"/>
</dbReference>
<sequence>MATTGPVPTHPPLLSIFSDYQLGRAKTGKDVAATLPPWSPAILTAHVRKLGVDIAPNASIFRNRSGAAYSEADQSNKMANSIATNKRLRKTYNPVNLASVRRFDQARVDGAKLLHEQKPDKNVKPLGIPTRSVRCSKMGGAGSD</sequence>